<dbReference type="RefSeq" id="WP_280534140.1">
    <property type="nucleotide sequence ID" value="NZ_JAKMYX010000047.1"/>
</dbReference>
<feature type="non-terminal residue" evidence="1">
    <location>
        <position position="1"/>
    </location>
</feature>
<sequence>LIVIRWTRSLSKFEVFEVYNRYSSKRSSGMLLPSKQTHILDFYSKFLPIEILNIWLSNKKGVIRV</sequence>
<name>A0AA43FY49_VIBSP</name>
<dbReference type="EMBL" id="JAKMYX010000047">
    <property type="protein sequence ID" value="MDH5922030.1"/>
    <property type="molecule type" value="Genomic_DNA"/>
</dbReference>
<dbReference type="Proteomes" id="UP001159663">
    <property type="component" value="Unassembled WGS sequence"/>
</dbReference>
<gene>
    <name evidence="1" type="ORF">L8R85_13415</name>
</gene>
<reference evidence="1" key="1">
    <citation type="submission" date="2022-01" db="EMBL/GenBank/DDBJ databases">
        <title>Vibrio aestuarianus Clade A and Clade B isolates are associated with Pacific oyster (Crassostrea gigas) disease outbreaks across Ireland.</title>
        <authorList>
            <person name="Coyle N."/>
            <person name="O'Toole C."/>
            <person name="Thomas J.C.L."/>
            <person name="Ryder D."/>
            <person name="Cheslett D."/>
            <person name="Feist S."/>
            <person name="Bean T."/>
            <person name="Joseph A."/>
            <person name="Waina A."/>
            <person name="Feil E."/>
            <person name="Verner-Jeffreys D.W."/>
        </authorList>
    </citation>
    <scope>NUCLEOTIDE SEQUENCE</scope>
    <source>
        <strain evidence="1">S/17/14 A</strain>
    </source>
</reference>
<dbReference type="AlphaFoldDB" id="A0AA43FY49"/>
<comment type="caution">
    <text evidence="1">The sequence shown here is derived from an EMBL/GenBank/DDBJ whole genome shotgun (WGS) entry which is preliminary data.</text>
</comment>
<proteinExistence type="predicted"/>
<evidence type="ECO:0000313" key="2">
    <source>
        <dbReference type="Proteomes" id="UP001159663"/>
    </source>
</evidence>
<protein>
    <submittedName>
        <fullName evidence="1">Uncharacterized protein</fullName>
    </submittedName>
</protein>
<accession>A0AA43FY49</accession>
<organism evidence="1 2">
    <name type="scientific">Vibrio splendidus</name>
    <dbReference type="NCBI Taxonomy" id="29497"/>
    <lineage>
        <taxon>Bacteria</taxon>
        <taxon>Pseudomonadati</taxon>
        <taxon>Pseudomonadota</taxon>
        <taxon>Gammaproteobacteria</taxon>
        <taxon>Vibrionales</taxon>
        <taxon>Vibrionaceae</taxon>
        <taxon>Vibrio</taxon>
    </lineage>
</organism>
<evidence type="ECO:0000313" key="1">
    <source>
        <dbReference type="EMBL" id="MDH5922030.1"/>
    </source>
</evidence>